<keyword evidence="9" id="KW-1185">Reference proteome</keyword>
<dbReference type="Proteomes" id="UP000631312">
    <property type="component" value="Unassembled WGS sequence"/>
</dbReference>
<evidence type="ECO:0000256" key="2">
    <source>
        <dbReference type="ARBA" id="ARBA00023125"/>
    </source>
</evidence>
<dbReference type="PANTHER" id="PTHR30349">
    <property type="entry name" value="PHAGE INTEGRASE-RELATED"/>
    <property type="match status" value="1"/>
</dbReference>
<dbReference type="InterPro" id="IPR004107">
    <property type="entry name" value="Integrase_SAM-like_N"/>
</dbReference>
<dbReference type="EMBL" id="BOMP01000034">
    <property type="protein sequence ID" value="GIE39500.1"/>
    <property type="molecule type" value="Genomic_DNA"/>
</dbReference>
<dbReference type="PROSITE" id="PS51900">
    <property type="entry name" value="CB"/>
    <property type="match status" value="1"/>
</dbReference>
<dbReference type="Gene3D" id="1.10.443.10">
    <property type="entry name" value="Intergrase catalytic core"/>
    <property type="match status" value="1"/>
</dbReference>
<evidence type="ECO:0000313" key="9">
    <source>
        <dbReference type="Proteomes" id="UP000631312"/>
    </source>
</evidence>
<dbReference type="InterPro" id="IPR011010">
    <property type="entry name" value="DNA_brk_join_enz"/>
</dbReference>
<gene>
    <name evidence="8" type="ORF">Alo02nite_23980</name>
</gene>
<evidence type="ECO:0000256" key="4">
    <source>
        <dbReference type="PROSITE-ProRule" id="PRU01248"/>
    </source>
</evidence>
<dbReference type="InterPro" id="IPR013762">
    <property type="entry name" value="Integrase-like_cat_sf"/>
</dbReference>
<dbReference type="PANTHER" id="PTHR30349:SF81">
    <property type="entry name" value="TYROSINE RECOMBINASE XERC"/>
    <property type="match status" value="1"/>
</dbReference>
<feature type="domain" description="Core-binding (CB)" evidence="7">
    <location>
        <begin position="62"/>
        <end position="147"/>
    </location>
</feature>
<dbReference type="PROSITE" id="PS51898">
    <property type="entry name" value="TYR_RECOMBINASE"/>
    <property type="match status" value="1"/>
</dbReference>
<dbReference type="InterPro" id="IPR050090">
    <property type="entry name" value="Tyrosine_recombinase_XerCD"/>
</dbReference>
<dbReference type="Gene3D" id="1.10.150.130">
    <property type="match status" value="1"/>
</dbReference>
<keyword evidence="2 4" id="KW-0238">DNA-binding</keyword>
<evidence type="ECO:0000259" key="7">
    <source>
        <dbReference type="PROSITE" id="PS51900"/>
    </source>
</evidence>
<dbReference type="Pfam" id="PF00589">
    <property type="entry name" value="Phage_integrase"/>
    <property type="match status" value="1"/>
</dbReference>
<feature type="region of interest" description="Disordered" evidence="5">
    <location>
        <begin position="1"/>
        <end position="24"/>
    </location>
</feature>
<evidence type="ECO:0000256" key="1">
    <source>
        <dbReference type="ARBA" id="ARBA00022908"/>
    </source>
</evidence>
<dbReference type="SUPFAM" id="SSF47823">
    <property type="entry name" value="lambda integrase-like, N-terminal domain"/>
    <property type="match status" value="1"/>
</dbReference>
<evidence type="ECO:0000313" key="8">
    <source>
        <dbReference type="EMBL" id="GIE39500.1"/>
    </source>
</evidence>
<protein>
    <recommendedName>
        <fullName evidence="10">Integrase</fullName>
    </recommendedName>
</protein>
<sequence length="392" mass="41756">MIICHTHGAGTAIPGSSSTPAPDRLPLPAVPAESGGLTARVTRIASLVAGMPALPADDGSRYSPRRLTVAWLLEAESVHTERAHGRDLEAFLHWCDRERLDPLNARPTDLGQFKVWRELSGSTGKPAAASTVARALASVSSWYAHLVANTDGAVTRNPATTVKRPAVNRHTSTTAGLTLDEVDALLAAADAQVTARAAAAGRTPTGHAHYLAALRDRALLRLLADLGLRISEALDRDLGDLSHNAGHRTLRFIGKGGIGRERPLPAHTLHALDDYLDARAAAAAISTDRLSGPLFATTGRAGDGRLAEPNVFLTIRRLARVAGIGAADRLSPHSLRHAFATGARDAGVPLEDVQDAMGHADPRTTRRYDRDRHNIDRDPAFILGARRASRTR</sequence>
<reference evidence="8 9" key="1">
    <citation type="submission" date="2021-01" db="EMBL/GenBank/DDBJ databases">
        <title>Whole genome shotgun sequence of Actinoplanes lobatus NBRC 12513.</title>
        <authorList>
            <person name="Komaki H."/>
            <person name="Tamura T."/>
        </authorList>
    </citation>
    <scope>NUCLEOTIDE SEQUENCE [LARGE SCALE GENOMIC DNA]</scope>
    <source>
        <strain evidence="8 9">NBRC 12513</strain>
    </source>
</reference>
<keyword evidence="1" id="KW-0229">DNA integration</keyword>
<comment type="caution">
    <text evidence="8">The sequence shown here is derived from an EMBL/GenBank/DDBJ whole genome shotgun (WGS) entry which is preliminary data.</text>
</comment>
<keyword evidence="3" id="KW-0233">DNA recombination</keyword>
<dbReference type="InterPro" id="IPR002104">
    <property type="entry name" value="Integrase_catalytic"/>
</dbReference>
<feature type="domain" description="Tyr recombinase" evidence="6">
    <location>
        <begin position="172"/>
        <end position="381"/>
    </location>
</feature>
<dbReference type="CDD" id="cd00397">
    <property type="entry name" value="DNA_BRE_C"/>
    <property type="match status" value="1"/>
</dbReference>
<name>A0ABQ4AF25_9ACTN</name>
<organism evidence="8 9">
    <name type="scientific">Actinoplanes lobatus</name>
    <dbReference type="NCBI Taxonomy" id="113568"/>
    <lineage>
        <taxon>Bacteria</taxon>
        <taxon>Bacillati</taxon>
        <taxon>Actinomycetota</taxon>
        <taxon>Actinomycetes</taxon>
        <taxon>Micromonosporales</taxon>
        <taxon>Micromonosporaceae</taxon>
        <taxon>Actinoplanes</taxon>
    </lineage>
</organism>
<dbReference type="InterPro" id="IPR044068">
    <property type="entry name" value="CB"/>
</dbReference>
<accession>A0ABQ4AF25</accession>
<evidence type="ECO:0000256" key="3">
    <source>
        <dbReference type="ARBA" id="ARBA00023172"/>
    </source>
</evidence>
<dbReference type="SUPFAM" id="SSF56349">
    <property type="entry name" value="DNA breaking-rejoining enzymes"/>
    <property type="match status" value="1"/>
</dbReference>
<evidence type="ECO:0008006" key="10">
    <source>
        <dbReference type="Google" id="ProtNLM"/>
    </source>
</evidence>
<dbReference type="Pfam" id="PF02899">
    <property type="entry name" value="Phage_int_SAM_1"/>
    <property type="match status" value="1"/>
</dbReference>
<evidence type="ECO:0000256" key="5">
    <source>
        <dbReference type="SAM" id="MobiDB-lite"/>
    </source>
</evidence>
<proteinExistence type="predicted"/>
<evidence type="ECO:0000259" key="6">
    <source>
        <dbReference type="PROSITE" id="PS51898"/>
    </source>
</evidence>
<dbReference type="InterPro" id="IPR010998">
    <property type="entry name" value="Integrase_recombinase_N"/>
</dbReference>